<accession>A0A5M6IR10</accession>
<dbReference type="PANTHER" id="PTHR30344:SF1">
    <property type="entry name" value="6-PHOSPHOGLUCONOLACTONASE"/>
    <property type="match status" value="1"/>
</dbReference>
<dbReference type="SUPFAM" id="SSF50974">
    <property type="entry name" value="Nitrous oxide reductase, N-terminal domain"/>
    <property type="match status" value="1"/>
</dbReference>
<comment type="similarity">
    <text evidence="1">Belongs to the cycloisomerase 2 family.</text>
</comment>
<dbReference type="GO" id="GO:0017057">
    <property type="term" value="F:6-phosphogluconolactonase activity"/>
    <property type="evidence" value="ECO:0007669"/>
    <property type="project" value="TreeGrafter"/>
</dbReference>
<dbReference type="Gene3D" id="2.130.10.10">
    <property type="entry name" value="YVTN repeat-like/Quinoprotein amine dehydrogenase"/>
    <property type="match status" value="1"/>
</dbReference>
<gene>
    <name evidence="3" type="ORF">F1189_19350</name>
</gene>
<comment type="caution">
    <text evidence="3">The sequence shown here is derived from an EMBL/GenBank/DDBJ whole genome shotgun (WGS) entry which is preliminary data.</text>
</comment>
<reference evidence="3 4" key="1">
    <citation type="submission" date="2019-09" db="EMBL/GenBank/DDBJ databases">
        <title>Genome sequence of Rhodovastum atsumiense, a diverse member of the Acetobacteraceae family of non-sulfur purple photosynthetic bacteria.</title>
        <authorList>
            <person name="Meyer T."/>
            <person name="Kyndt J."/>
        </authorList>
    </citation>
    <scope>NUCLEOTIDE SEQUENCE [LARGE SCALE GENOMIC DNA]</scope>
    <source>
        <strain evidence="3 4">DSM 21279</strain>
    </source>
</reference>
<keyword evidence="2" id="KW-0119">Carbohydrate metabolism</keyword>
<keyword evidence="2" id="KW-0313">Glucose metabolism</keyword>
<dbReference type="OrthoDB" id="9790815at2"/>
<evidence type="ECO:0000313" key="3">
    <source>
        <dbReference type="EMBL" id="KAA5610387.1"/>
    </source>
</evidence>
<evidence type="ECO:0000256" key="2">
    <source>
        <dbReference type="ARBA" id="ARBA00022526"/>
    </source>
</evidence>
<dbReference type="Pfam" id="PF10282">
    <property type="entry name" value="Lactonase"/>
    <property type="match status" value="1"/>
</dbReference>
<dbReference type="InterPro" id="IPR050282">
    <property type="entry name" value="Cycloisomerase_2"/>
</dbReference>
<dbReference type="InterPro" id="IPR011045">
    <property type="entry name" value="N2O_reductase_N"/>
</dbReference>
<dbReference type="GO" id="GO:0006006">
    <property type="term" value="P:glucose metabolic process"/>
    <property type="evidence" value="ECO:0007669"/>
    <property type="project" value="UniProtKB-KW"/>
</dbReference>
<sequence length="343" mass="35686">MNIICFVACAEVREIDVFRLDQASGTLGRIGAFAVPGTDSPSPSLPLAISPDGRILYAALRSPPFPVASFAIDASTGGLHLLDTARLPESMPWIATDRGGRHLLAASYGGNLLAVLPIGTQGVVRTPARQVIPQPGHLHCLLTDPTNHHAYATLISGDRILHYHFDAGAGRLSPATPDGIATAPGTNPRHLCFGRDGSVLYAVNDTGGSISAYAVDPASGDLREIQTIPLLPSGAQAAPAAADIHLTPDGRFLYASERANNLLAAFRVDPASGQLEMTGTVAAPTGPRGFAIEPGGRFLLCAGQQSHSVVSYAIDPQTGELSRRAETATGGNPNWIETVILGS</sequence>
<dbReference type="InterPro" id="IPR019405">
    <property type="entry name" value="Lactonase_7-beta_prop"/>
</dbReference>
<dbReference type="AlphaFoldDB" id="A0A5M6IR10"/>
<keyword evidence="4" id="KW-1185">Reference proteome</keyword>
<dbReference type="InterPro" id="IPR015943">
    <property type="entry name" value="WD40/YVTN_repeat-like_dom_sf"/>
</dbReference>
<evidence type="ECO:0000313" key="4">
    <source>
        <dbReference type="Proteomes" id="UP000325255"/>
    </source>
</evidence>
<organism evidence="3 4">
    <name type="scientific">Rhodovastum atsumiense</name>
    <dbReference type="NCBI Taxonomy" id="504468"/>
    <lineage>
        <taxon>Bacteria</taxon>
        <taxon>Pseudomonadati</taxon>
        <taxon>Pseudomonadota</taxon>
        <taxon>Alphaproteobacteria</taxon>
        <taxon>Acetobacterales</taxon>
        <taxon>Acetobacteraceae</taxon>
        <taxon>Rhodovastum</taxon>
    </lineage>
</organism>
<proteinExistence type="inferred from homology"/>
<name>A0A5M6IR10_9PROT</name>
<dbReference type="Proteomes" id="UP000325255">
    <property type="component" value="Unassembled WGS sequence"/>
</dbReference>
<evidence type="ECO:0000256" key="1">
    <source>
        <dbReference type="ARBA" id="ARBA00005564"/>
    </source>
</evidence>
<dbReference type="RefSeq" id="WP_150042516.1">
    <property type="nucleotide sequence ID" value="NZ_OW485601.1"/>
</dbReference>
<dbReference type="GO" id="GO:0005829">
    <property type="term" value="C:cytosol"/>
    <property type="evidence" value="ECO:0007669"/>
    <property type="project" value="TreeGrafter"/>
</dbReference>
<dbReference type="EMBL" id="VWPK01000033">
    <property type="protein sequence ID" value="KAA5610387.1"/>
    <property type="molecule type" value="Genomic_DNA"/>
</dbReference>
<protein>
    <submittedName>
        <fullName evidence="3">Lactonase family protein</fullName>
    </submittedName>
</protein>
<dbReference type="PANTHER" id="PTHR30344">
    <property type="entry name" value="6-PHOSPHOGLUCONOLACTONASE-RELATED"/>
    <property type="match status" value="1"/>
</dbReference>